<feature type="transmembrane region" description="Helical" evidence="1">
    <location>
        <begin position="7"/>
        <end position="24"/>
    </location>
</feature>
<dbReference type="RefSeq" id="WP_185255553.1">
    <property type="nucleotide sequence ID" value="NZ_AP023368.1"/>
</dbReference>
<dbReference type="Proteomes" id="UP000515703">
    <property type="component" value="Chromosome"/>
</dbReference>
<feature type="transmembrane region" description="Helical" evidence="1">
    <location>
        <begin position="76"/>
        <end position="99"/>
    </location>
</feature>
<evidence type="ECO:0000256" key="1">
    <source>
        <dbReference type="SAM" id="Phobius"/>
    </source>
</evidence>
<sequence>MKKTRNVIISLIAALLILFVYYYITLPAVNVHSHGFWFFIIIAMIVLTLVIGFAFNKKDKLITSPGDFLKGPFIKASLALTIAVTLFYIGGALLSSPIINSSKYQKLLAVKEGDFKKDIKEISYSEIPVLDKTSATLLGSRKMGSITEYVSQFEVSDDYTQINYKGVPNRVTPLKYGNAIKWFTNHKNGIPAYMRIDMTTENVSLVKLSKGIKYSQSDHFGRYLNRYLRFHYPAYVFASYNFEIDESGVPYWVCPVKSYTIGLFGGETIGKVVLVNAITGDLKTYKVADVPQWVDRVYSADLLIQQFNYYGTLKHGYLNSVFSQKDSLQTTQGYNYIALEDDVWVYTGVTSVGQDESNVGFVLMNQRTAETRYYPISGAEEYSAMASAEGQVQHLGYTATFPLLLNIGGEPTYFIALKDAAGLVKSYAMVNISRYQIVATAETIKECERQYLQKLQDDNIIQEDTDSLQSASGIISKIADVVIDGNSHYYIILQGNDGIFDINVEKFPEIIRYNIGDFLKITFSPGASYNTVEELQE</sequence>
<dbReference type="EMBL" id="AP023368">
    <property type="protein sequence ID" value="BCJ99825.1"/>
    <property type="molecule type" value="Genomic_DNA"/>
</dbReference>
<accession>A0A7I8DRS5</accession>
<dbReference type="KEGG" id="acht:bsdcttw_28660"/>
<dbReference type="AlphaFoldDB" id="A0A7I8DRS5"/>
<evidence type="ECO:0000313" key="2">
    <source>
        <dbReference type="EMBL" id="BCJ99825.1"/>
    </source>
</evidence>
<reference evidence="2 3" key="1">
    <citation type="submission" date="2020-08" db="EMBL/GenBank/DDBJ databases">
        <title>Draft genome sequencing of an Anaerocolumna strain isolated from anoxic soil subjected to BSD treatment.</title>
        <authorList>
            <person name="Uek A."/>
            <person name="Tonouchi A."/>
        </authorList>
    </citation>
    <scope>NUCLEOTIDE SEQUENCE [LARGE SCALE GENOMIC DNA]</scope>
    <source>
        <strain evidence="2 3">CTTW</strain>
    </source>
</reference>
<keyword evidence="1" id="KW-1133">Transmembrane helix</keyword>
<gene>
    <name evidence="2" type="ORF">bsdcttw_28660</name>
</gene>
<evidence type="ECO:0000313" key="3">
    <source>
        <dbReference type="Proteomes" id="UP000515703"/>
    </source>
</evidence>
<keyword evidence="3" id="KW-1185">Reference proteome</keyword>
<reference evidence="2 3" key="2">
    <citation type="submission" date="2020-08" db="EMBL/GenBank/DDBJ databases">
        <authorList>
            <person name="Ueki A."/>
            <person name="Tonouchi A."/>
        </authorList>
    </citation>
    <scope>NUCLEOTIDE SEQUENCE [LARGE SCALE GENOMIC DNA]</scope>
    <source>
        <strain evidence="2 3">CTTW</strain>
    </source>
</reference>
<keyword evidence="1" id="KW-0812">Transmembrane</keyword>
<protein>
    <recommendedName>
        <fullName evidence="4">CvpA family protein</fullName>
    </recommendedName>
</protein>
<feature type="transmembrane region" description="Helical" evidence="1">
    <location>
        <begin position="36"/>
        <end position="55"/>
    </location>
</feature>
<organism evidence="2 3">
    <name type="scientific">Anaerocolumna chitinilytica</name>
    <dbReference type="NCBI Taxonomy" id="1727145"/>
    <lineage>
        <taxon>Bacteria</taxon>
        <taxon>Bacillati</taxon>
        <taxon>Bacillota</taxon>
        <taxon>Clostridia</taxon>
        <taxon>Lachnospirales</taxon>
        <taxon>Lachnospiraceae</taxon>
        <taxon>Anaerocolumna</taxon>
    </lineage>
</organism>
<keyword evidence="1" id="KW-0472">Membrane</keyword>
<name>A0A7I8DRS5_9FIRM</name>
<evidence type="ECO:0008006" key="4">
    <source>
        <dbReference type="Google" id="ProtNLM"/>
    </source>
</evidence>
<proteinExistence type="predicted"/>